<evidence type="ECO:0000313" key="13">
    <source>
        <dbReference type="EMBL" id="KAK8371878.1"/>
    </source>
</evidence>
<dbReference type="PANTHER" id="PTHR24028">
    <property type="entry name" value="CADHERIN-87A"/>
    <property type="match status" value="1"/>
</dbReference>
<keyword evidence="9" id="KW-0325">Glycoprotein</keyword>
<evidence type="ECO:0000256" key="11">
    <source>
        <dbReference type="SAM" id="MobiDB-lite"/>
    </source>
</evidence>
<dbReference type="FunFam" id="2.60.40.60:FF:000095">
    <property type="entry name" value="Cadherin 13"/>
    <property type="match status" value="1"/>
</dbReference>
<dbReference type="GO" id="GO:0005886">
    <property type="term" value="C:plasma membrane"/>
    <property type="evidence" value="ECO:0007669"/>
    <property type="project" value="InterPro"/>
</dbReference>
<dbReference type="InterPro" id="IPR015919">
    <property type="entry name" value="Cadherin-like_sf"/>
</dbReference>
<evidence type="ECO:0000256" key="1">
    <source>
        <dbReference type="ARBA" id="ARBA00004167"/>
    </source>
</evidence>
<evidence type="ECO:0000256" key="8">
    <source>
        <dbReference type="ARBA" id="ARBA00023136"/>
    </source>
</evidence>
<feature type="region of interest" description="Disordered" evidence="11">
    <location>
        <begin position="749"/>
        <end position="769"/>
    </location>
</feature>
<dbReference type="InterPro" id="IPR050174">
    <property type="entry name" value="Protocadherin/Cadherin-CA"/>
</dbReference>
<name>A0AAW0S9C4_SCYPA</name>
<keyword evidence="3" id="KW-0479">Metal-binding</keyword>
<evidence type="ECO:0000256" key="5">
    <source>
        <dbReference type="ARBA" id="ARBA00022737"/>
    </source>
</evidence>
<dbReference type="SUPFAM" id="SSF49313">
    <property type="entry name" value="Cadherin-like"/>
    <property type="match status" value="3"/>
</dbReference>
<dbReference type="CDD" id="cd11304">
    <property type="entry name" value="Cadherin_repeat"/>
    <property type="match status" value="3"/>
</dbReference>
<protein>
    <recommendedName>
        <fullName evidence="12">Cadherin domain-containing protein</fullName>
    </recommendedName>
</protein>
<feature type="domain" description="Cadherin" evidence="12">
    <location>
        <begin position="203"/>
        <end position="304"/>
    </location>
</feature>
<keyword evidence="7" id="KW-1133">Transmembrane helix</keyword>
<evidence type="ECO:0000256" key="10">
    <source>
        <dbReference type="PROSITE-ProRule" id="PRU00043"/>
    </source>
</evidence>
<feature type="compositionally biased region" description="Basic and acidic residues" evidence="11">
    <location>
        <begin position="749"/>
        <end position="760"/>
    </location>
</feature>
<keyword evidence="5" id="KW-0677">Repeat</keyword>
<feature type="domain" description="Cadherin" evidence="12">
    <location>
        <begin position="92"/>
        <end position="185"/>
    </location>
</feature>
<accession>A0AAW0S9C4</accession>
<dbReference type="Proteomes" id="UP001487740">
    <property type="component" value="Unassembled WGS sequence"/>
</dbReference>
<dbReference type="PROSITE" id="PS50268">
    <property type="entry name" value="CADHERIN_2"/>
    <property type="match status" value="3"/>
</dbReference>
<evidence type="ECO:0000256" key="4">
    <source>
        <dbReference type="ARBA" id="ARBA00022729"/>
    </source>
</evidence>
<keyword evidence="14" id="KW-1185">Reference proteome</keyword>
<dbReference type="PROSITE" id="PS00232">
    <property type="entry name" value="CADHERIN_1"/>
    <property type="match status" value="1"/>
</dbReference>
<reference evidence="13 14" key="1">
    <citation type="submission" date="2023-03" db="EMBL/GenBank/DDBJ databases">
        <title>High-quality genome of Scylla paramamosain provides insights in environmental adaptation.</title>
        <authorList>
            <person name="Zhang L."/>
        </authorList>
    </citation>
    <scope>NUCLEOTIDE SEQUENCE [LARGE SCALE GENOMIC DNA]</scope>
    <source>
        <strain evidence="13">LZ_2023a</strain>
        <tissue evidence="13">Muscle</tissue>
    </source>
</reference>
<sequence length="831" mass="89560">ATSVPESREGHPDTCVIQRRKDRSRCLDLSDSARVSRVSQISGANQARLRCRREGRNGTPRPITCRCLVTLLTRHFSSLDLLLSWREGREAVVVVSAWDADDASDGTNARLTYAIEKNVVDEGTGAAIFSMESATGLVRTARCCLDRETTPEYQIQVVASDGGGLKGTGTVVIRVDDQNDNSPRLARRLWELQVEETPSTTPPPNTTLLELTAADRDAHNTFLYRVVPDSGHGWENFGVRSVGAAGQLFALRGLDYELETHRRGFRFMVQVTDQGPWGWEDLQHVDSAWVTVRLLDVNDNPPLFSRPHAHVTVKEDAAPGTSLATLSARDPDAGSRQGVDYRLEGDWEALAVDGDGSVSLVRQLDREAPDGEEGVVLVVAVDRGSPPLSATATLTITVTDVNDCPPRLLPPTLLHVTEGGPPTKLGVLRVTDPDVWALGHGPPFFLSLAPTNTPLVLSLISLKFDPREYRCPALPLSPPLPSTHSLLSTHPVTPPTAPQPYVTLTLLQRAAPVSWVVEVTVQDAQGLAATHRVTVMVNDLNDNPMKAATKTVYLWKTQSGGSDAPLGRVFVQDPDDWDLADKYFEWVGPPHPLFTLRPSDGTLFASSQVREGRGVAANVTVLVHLLSPDALAHAAPLALTPTTPAALTRGWSPSEGGGRLGAVLTEVLAVLEERQAAVEVVSLYGGCGLPNTTLPFPDSSPAPSTCVWVSAKDARGRYLDPVKIQGLLALHTRQIAAATNLTVTAHPPPDDAHTVPDTHLHSATSLASTSPPLQSCSVSVAAVSTRTDEPPDINKQQERLIYGKDILLTLAKSSNVETFAVTEIAIDLIWT</sequence>
<dbReference type="GO" id="GO:0005509">
    <property type="term" value="F:calcium ion binding"/>
    <property type="evidence" value="ECO:0007669"/>
    <property type="project" value="UniProtKB-UniRule"/>
</dbReference>
<dbReference type="PANTHER" id="PTHR24028:SF328">
    <property type="entry name" value="CADHERIN-3"/>
    <property type="match status" value="1"/>
</dbReference>
<evidence type="ECO:0000256" key="3">
    <source>
        <dbReference type="ARBA" id="ARBA00022723"/>
    </source>
</evidence>
<dbReference type="EMBL" id="JARAKH010006399">
    <property type="protein sequence ID" value="KAK8371878.1"/>
    <property type="molecule type" value="Genomic_DNA"/>
</dbReference>
<dbReference type="GO" id="GO:0007156">
    <property type="term" value="P:homophilic cell adhesion via plasma membrane adhesion molecules"/>
    <property type="evidence" value="ECO:0007669"/>
    <property type="project" value="InterPro"/>
</dbReference>
<evidence type="ECO:0000256" key="9">
    <source>
        <dbReference type="ARBA" id="ARBA00023180"/>
    </source>
</evidence>
<keyword evidence="6 10" id="KW-0106">Calcium</keyword>
<dbReference type="InterPro" id="IPR002126">
    <property type="entry name" value="Cadherin-like_dom"/>
</dbReference>
<evidence type="ECO:0000256" key="2">
    <source>
        <dbReference type="ARBA" id="ARBA00022692"/>
    </source>
</evidence>
<dbReference type="AlphaFoldDB" id="A0AAW0S9C4"/>
<keyword evidence="2" id="KW-0812">Transmembrane</keyword>
<comment type="caution">
    <text evidence="13">The sequence shown here is derived from an EMBL/GenBank/DDBJ whole genome shotgun (WGS) entry which is preliminary data.</text>
</comment>
<dbReference type="InterPro" id="IPR020894">
    <property type="entry name" value="Cadherin_CS"/>
</dbReference>
<dbReference type="Gene3D" id="2.60.40.60">
    <property type="entry name" value="Cadherins"/>
    <property type="match status" value="3"/>
</dbReference>
<dbReference type="PRINTS" id="PR00205">
    <property type="entry name" value="CADHERIN"/>
</dbReference>
<feature type="domain" description="Cadherin" evidence="12">
    <location>
        <begin position="305"/>
        <end position="408"/>
    </location>
</feature>
<keyword evidence="8" id="KW-0472">Membrane</keyword>
<proteinExistence type="predicted"/>
<evidence type="ECO:0000256" key="6">
    <source>
        <dbReference type="ARBA" id="ARBA00022837"/>
    </source>
</evidence>
<dbReference type="Pfam" id="PF00028">
    <property type="entry name" value="Cadherin"/>
    <property type="match status" value="2"/>
</dbReference>
<dbReference type="SMART" id="SM00112">
    <property type="entry name" value="CA"/>
    <property type="match status" value="4"/>
</dbReference>
<comment type="subcellular location">
    <subcellularLocation>
        <location evidence="1">Membrane</location>
        <topology evidence="1">Single-pass membrane protein</topology>
    </subcellularLocation>
</comment>
<evidence type="ECO:0000256" key="7">
    <source>
        <dbReference type="ARBA" id="ARBA00022989"/>
    </source>
</evidence>
<organism evidence="13 14">
    <name type="scientific">Scylla paramamosain</name>
    <name type="common">Mud crab</name>
    <dbReference type="NCBI Taxonomy" id="85552"/>
    <lineage>
        <taxon>Eukaryota</taxon>
        <taxon>Metazoa</taxon>
        <taxon>Ecdysozoa</taxon>
        <taxon>Arthropoda</taxon>
        <taxon>Crustacea</taxon>
        <taxon>Multicrustacea</taxon>
        <taxon>Malacostraca</taxon>
        <taxon>Eumalacostraca</taxon>
        <taxon>Eucarida</taxon>
        <taxon>Decapoda</taxon>
        <taxon>Pleocyemata</taxon>
        <taxon>Brachyura</taxon>
        <taxon>Eubrachyura</taxon>
        <taxon>Portunoidea</taxon>
        <taxon>Portunidae</taxon>
        <taxon>Portuninae</taxon>
        <taxon>Scylla</taxon>
    </lineage>
</organism>
<keyword evidence="4" id="KW-0732">Signal</keyword>
<gene>
    <name evidence="13" type="ORF">O3P69_010115</name>
</gene>
<feature type="non-terminal residue" evidence="13">
    <location>
        <position position="1"/>
    </location>
</feature>
<evidence type="ECO:0000259" key="12">
    <source>
        <dbReference type="PROSITE" id="PS50268"/>
    </source>
</evidence>
<evidence type="ECO:0000313" key="14">
    <source>
        <dbReference type="Proteomes" id="UP001487740"/>
    </source>
</evidence>